<reference evidence="2" key="1">
    <citation type="journal article" date="2010" name="Genome Res.">
        <title>Population genomic sequencing of Coccidioides fungi reveals recent hybridization and transposon control.</title>
        <authorList>
            <person name="Neafsey D.E."/>
            <person name="Barker B.M."/>
            <person name="Sharpton T.J."/>
            <person name="Stajich J.E."/>
            <person name="Park D.J."/>
            <person name="Whiston E."/>
            <person name="Hung C.-Y."/>
            <person name="McMahan C."/>
            <person name="White J."/>
            <person name="Sykes S."/>
            <person name="Heiman D."/>
            <person name="Young S."/>
            <person name="Zeng Q."/>
            <person name="Abouelleil A."/>
            <person name="Aftuck L."/>
            <person name="Bessette D."/>
            <person name="Brown A."/>
            <person name="FitzGerald M."/>
            <person name="Lui A."/>
            <person name="Macdonald J.P."/>
            <person name="Priest M."/>
            <person name="Orbach M.J."/>
            <person name="Galgiani J.N."/>
            <person name="Kirkland T.N."/>
            <person name="Cole G.T."/>
            <person name="Birren B.W."/>
            <person name="Henn M.R."/>
            <person name="Taylor J.W."/>
            <person name="Rounsley S.D."/>
        </authorList>
    </citation>
    <scope>NUCLEOTIDE SEQUENCE [LARGE SCALE GENOMIC DNA]</scope>
    <source>
        <strain evidence="2">H538.4</strain>
    </source>
</reference>
<dbReference type="Proteomes" id="UP000054563">
    <property type="component" value="Unassembled WGS sequence"/>
</dbReference>
<evidence type="ECO:0000313" key="1">
    <source>
        <dbReference type="EMBL" id="KMU83344.1"/>
    </source>
</evidence>
<dbReference type="AlphaFoldDB" id="A0A0J8RH70"/>
<gene>
    <name evidence="1" type="ORF">CIHG_01126</name>
</gene>
<proteinExistence type="predicted"/>
<organism evidence="1 2">
    <name type="scientific">Coccidioides immitis H538.4</name>
    <dbReference type="NCBI Taxonomy" id="396776"/>
    <lineage>
        <taxon>Eukaryota</taxon>
        <taxon>Fungi</taxon>
        <taxon>Dikarya</taxon>
        <taxon>Ascomycota</taxon>
        <taxon>Pezizomycotina</taxon>
        <taxon>Eurotiomycetes</taxon>
        <taxon>Eurotiomycetidae</taxon>
        <taxon>Onygenales</taxon>
        <taxon>Onygenaceae</taxon>
        <taxon>Coccidioides</taxon>
    </lineage>
</organism>
<dbReference type="VEuPathDB" id="FungiDB:CIHG_01126"/>
<evidence type="ECO:0000313" key="2">
    <source>
        <dbReference type="Proteomes" id="UP000054563"/>
    </source>
</evidence>
<dbReference type="EMBL" id="DS016982">
    <property type="protein sequence ID" value="KMU83344.1"/>
    <property type="molecule type" value="Genomic_DNA"/>
</dbReference>
<protein>
    <submittedName>
        <fullName evidence="1">Uncharacterized protein</fullName>
    </submittedName>
</protein>
<name>A0A0J8RH70_COCIT</name>
<sequence length="139" mass="15738">MAARPIKRPWTDLKRSRTSPLNAMDAINLIQGCGPPLGDPWVEAHRQDTRHAESQLLKLKNAQEIWNRLAWVWAKGWHCKMPCRYEPQRWNLCVEESIPNFGSPREALAAPLVNLIWEKQGADISLAAKLSSVTSLTTS</sequence>
<accession>A0A0J8RH70</accession>